<dbReference type="Gene3D" id="3.40.50.1820">
    <property type="entry name" value="alpha/beta hydrolase"/>
    <property type="match status" value="1"/>
</dbReference>
<dbReference type="InterPro" id="IPR033140">
    <property type="entry name" value="Lipase_GDXG_put_SER_AS"/>
</dbReference>
<feature type="domain" description="Alpha/beta hydrolase fold-3" evidence="3">
    <location>
        <begin position="1"/>
        <end position="175"/>
    </location>
</feature>
<sequence length="188" mass="20519">APEHPLPCAYDDCWAALNWAAAHAAGSCREEWLNSGVDFGRVFVAGDSAGANIAHRVAMRNAREKLIELLGVVLVDPFFWGEDPIGDEAGRALPARLWRLANSGSEKSGLDDPEINPAADPKLSGLGCRRVLVLVAEKDYMKDRGKLYCKTPEKKNGWPGKAEIYETKGANHVFHLLDPACGKKLRRG</sequence>
<comment type="similarity">
    <text evidence="1">Belongs to the 'GDXG' lipolytic enzyme family.</text>
</comment>
<evidence type="ECO:0000256" key="2">
    <source>
        <dbReference type="PROSITE-ProRule" id="PRU10038"/>
    </source>
</evidence>
<dbReference type="Proteomes" id="UP001154282">
    <property type="component" value="Unassembled WGS sequence"/>
</dbReference>
<name>A0AAV0L4M1_9ROSI</name>
<evidence type="ECO:0000256" key="1">
    <source>
        <dbReference type="ARBA" id="ARBA00010515"/>
    </source>
</evidence>
<dbReference type="EMBL" id="CAMGYJ010000006">
    <property type="protein sequence ID" value="CAI0428291.1"/>
    <property type="molecule type" value="Genomic_DNA"/>
</dbReference>
<reference evidence="4" key="1">
    <citation type="submission" date="2022-08" db="EMBL/GenBank/DDBJ databases">
        <authorList>
            <person name="Gutierrez-Valencia J."/>
        </authorList>
    </citation>
    <scope>NUCLEOTIDE SEQUENCE</scope>
</reference>
<evidence type="ECO:0000259" key="3">
    <source>
        <dbReference type="Pfam" id="PF07859"/>
    </source>
</evidence>
<dbReference type="PANTHER" id="PTHR23024">
    <property type="entry name" value="ARYLACETAMIDE DEACETYLASE"/>
    <property type="match status" value="1"/>
</dbReference>
<dbReference type="SUPFAM" id="SSF53474">
    <property type="entry name" value="alpha/beta-Hydrolases"/>
    <property type="match status" value="1"/>
</dbReference>
<dbReference type="GO" id="GO:0016787">
    <property type="term" value="F:hydrolase activity"/>
    <property type="evidence" value="ECO:0007669"/>
    <property type="project" value="InterPro"/>
</dbReference>
<dbReference type="InterPro" id="IPR029058">
    <property type="entry name" value="AB_hydrolase_fold"/>
</dbReference>
<organism evidence="4 5">
    <name type="scientific">Linum tenue</name>
    <dbReference type="NCBI Taxonomy" id="586396"/>
    <lineage>
        <taxon>Eukaryota</taxon>
        <taxon>Viridiplantae</taxon>
        <taxon>Streptophyta</taxon>
        <taxon>Embryophyta</taxon>
        <taxon>Tracheophyta</taxon>
        <taxon>Spermatophyta</taxon>
        <taxon>Magnoliopsida</taxon>
        <taxon>eudicotyledons</taxon>
        <taxon>Gunneridae</taxon>
        <taxon>Pentapetalae</taxon>
        <taxon>rosids</taxon>
        <taxon>fabids</taxon>
        <taxon>Malpighiales</taxon>
        <taxon>Linaceae</taxon>
        <taxon>Linum</taxon>
    </lineage>
</organism>
<dbReference type="PROSITE" id="PS01174">
    <property type="entry name" value="LIPASE_GDXG_SER"/>
    <property type="match status" value="1"/>
</dbReference>
<accession>A0AAV0L4M1</accession>
<dbReference type="PANTHER" id="PTHR23024:SF467">
    <property type="entry name" value="CARBOXYLESTERASE 12-RELATED"/>
    <property type="match status" value="1"/>
</dbReference>
<proteinExistence type="inferred from homology"/>
<dbReference type="InterPro" id="IPR050466">
    <property type="entry name" value="Carboxylest/Gibb_receptor"/>
</dbReference>
<evidence type="ECO:0000313" key="5">
    <source>
        <dbReference type="Proteomes" id="UP001154282"/>
    </source>
</evidence>
<protein>
    <recommendedName>
        <fullName evidence="3">Alpha/beta hydrolase fold-3 domain-containing protein</fullName>
    </recommendedName>
</protein>
<evidence type="ECO:0000313" key="4">
    <source>
        <dbReference type="EMBL" id="CAI0428291.1"/>
    </source>
</evidence>
<comment type="caution">
    <text evidence="4">The sequence shown here is derived from an EMBL/GenBank/DDBJ whole genome shotgun (WGS) entry which is preliminary data.</text>
</comment>
<feature type="non-terminal residue" evidence="4">
    <location>
        <position position="1"/>
    </location>
</feature>
<feature type="active site" evidence="2">
    <location>
        <position position="48"/>
    </location>
</feature>
<keyword evidence="5" id="KW-1185">Reference proteome</keyword>
<dbReference type="Pfam" id="PF07859">
    <property type="entry name" value="Abhydrolase_3"/>
    <property type="match status" value="1"/>
</dbReference>
<dbReference type="InterPro" id="IPR013094">
    <property type="entry name" value="AB_hydrolase_3"/>
</dbReference>
<gene>
    <name evidence="4" type="ORF">LITE_LOCUS21581</name>
</gene>
<dbReference type="AlphaFoldDB" id="A0AAV0L4M1"/>